<evidence type="ECO:0000313" key="2">
    <source>
        <dbReference type="Proteomes" id="UP000358010"/>
    </source>
</evidence>
<organism evidence="1 2">
    <name type="scientific">Escherichia coli</name>
    <dbReference type="NCBI Taxonomy" id="562"/>
    <lineage>
        <taxon>Bacteria</taxon>
        <taxon>Pseudomonadati</taxon>
        <taxon>Pseudomonadota</taxon>
        <taxon>Gammaproteobacteria</taxon>
        <taxon>Enterobacterales</taxon>
        <taxon>Enterobacteriaceae</taxon>
        <taxon>Escherichia</taxon>
    </lineage>
</organism>
<proteinExistence type="predicted"/>
<dbReference type="AlphaFoldDB" id="A0A485JMC9"/>
<reference evidence="1 2" key="1">
    <citation type="submission" date="2019-03" db="EMBL/GenBank/DDBJ databases">
        <authorList>
            <consortium name="Pathogen Informatics"/>
        </authorList>
    </citation>
    <scope>NUCLEOTIDE SEQUENCE [LARGE SCALE GENOMIC DNA]</scope>
    <source>
        <strain evidence="1 2">NCTC10974</strain>
    </source>
</reference>
<protein>
    <submittedName>
        <fullName evidence="1">Putative glycosyl hydrolase</fullName>
    </submittedName>
</protein>
<keyword evidence="1" id="KW-0378">Hydrolase</keyword>
<dbReference type="Proteomes" id="UP000358010">
    <property type="component" value="Unassembled WGS sequence"/>
</dbReference>
<dbReference type="EMBL" id="CAADJZ010000001">
    <property type="protein sequence ID" value="VFT71865.1"/>
    <property type="molecule type" value="Genomic_DNA"/>
</dbReference>
<name>A0A485JMC9_ECOLX</name>
<accession>A0A485JMC9</accession>
<sequence>MDTPRPQLLDFQFHQNNDSLTLRFQGRLILTHSKDNPCLWIGSGIADIDMFRGNFSIKDKLQEKIALTDATVSQSPDGWLIHFSRVLTLAPRCVSLPTNRAVYFWNYKTTTLTTTVSGCALPLNQRTISTAAVNNSPTLICAANRSRYGPVNKALVATSKPMSPGRPTAKRTRAATITGLSSHSLRLSARRSITAMLITVAT</sequence>
<evidence type="ECO:0000313" key="1">
    <source>
        <dbReference type="EMBL" id="VFT71865.1"/>
    </source>
</evidence>
<gene>
    <name evidence="1" type="ORF">NCTC10974_05516</name>
</gene>
<dbReference type="GO" id="GO:0016787">
    <property type="term" value="F:hydrolase activity"/>
    <property type="evidence" value="ECO:0007669"/>
    <property type="project" value="UniProtKB-KW"/>
</dbReference>